<name>A0A6H0Y229_9PEZI</name>
<evidence type="ECO:0000256" key="1">
    <source>
        <dbReference type="ARBA" id="ARBA00022801"/>
    </source>
</evidence>
<keyword evidence="1" id="KW-0378">Hydrolase</keyword>
<gene>
    <name evidence="5" type="ORF">AMS68_006581</name>
</gene>
<dbReference type="InterPro" id="IPR000560">
    <property type="entry name" value="His_Pase_clade-2"/>
</dbReference>
<dbReference type="PANTHER" id="PTHR20963">
    <property type="entry name" value="MULTIPLE INOSITOL POLYPHOSPHATE PHOSPHATASE-RELATED"/>
    <property type="match status" value="1"/>
</dbReference>
<dbReference type="EMBL" id="CP051142">
    <property type="protein sequence ID" value="QIX01064.1"/>
    <property type="molecule type" value="Genomic_DNA"/>
</dbReference>
<dbReference type="OrthoDB" id="6509975at2759"/>
<dbReference type="Proteomes" id="UP000503462">
    <property type="component" value="Chromosome 4"/>
</dbReference>
<accession>A0A6H0Y229</accession>
<organism evidence="5 6">
    <name type="scientific">Peltaster fructicola</name>
    <dbReference type="NCBI Taxonomy" id="286661"/>
    <lineage>
        <taxon>Eukaryota</taxon>
        <taxon>Fungi</taxon>
        <taxon>Dikarya</taxon>
        <taxon>Ascomycota</taxon>
        <taxon>Pezizomycotina</taxon>
        <taxon>Dothideomycetes</taxon>
        <taxon>Dothideomycetes incertae sedis</taxon>
        <taxon>Peltaster</taxon>
    </lineage>
</organism>
<feature type="active site" description="Nucleophile" evidence="3">
    <location>
        <position position="94"/>
    </location>
</feature>
<evidence type="ECO:0000313" key="5">
    <source>
        <dbReference type="EMBL" id="QIX01064.1"/>
    </source>
</evidence>
<feature type="active site" description="Proton donor" evidence="3">
    <location>
        <position position="362"/>
    </location>
</feature>
<dbReference type="SUPFAM" id="SSF53254">
    <property type="entry name" value="Phosphoglycerate mutase-like"/>
    <property type="match status" value="1"/>
</dbReference>
<feature type="disulfide bond" evidence="4">
    <location>
        <begin position="452"/>
        <end position="460"/>
    </location>
</feature>
<dbReference type="PIRSF" id="PIRSF000894">
    <property type="entry name" value="Acid_phosphatase"/>
    <property type="match status" value="1"/>
</dbReference>
<dbReference type="GO" id="GO:0003993">
    <property type="term" value="F:acid phosphatase activity"/>
    <property type="evidence" value="ECO:0007669"/>
    <property type="project" value="TreeGrafter"/>
</dbReference>
<evidence type="ECO:0008006" key="7">
    <source>
        <dbReference type="Google" id="ProtNLM"/>
    </source>
</evidence>
<dbReference type="GO" id="GO:0009277">
    <property type="term" value="C:fungal-type cell wall"/>
    <property type="evidence" value="ECO:0007669"/>
    <property type="project" value="TreeGrafter"/>
</dbReference>
<reference evidence="5 6" key="1">
    <citation type="journal article" date="2016" name="Sci. Rep.">
        <title>Peltaster fructicola genome reveals evolution from an invasive phytopathogen to an ectophytic parasite.</title>
        <authorList>
            <person name="Xu C."/>
            <person name="Chen H."/>
            <person name="Gleason M.L."/>
            <person name="Xu J.R."/>
            <person name="Liu H."/>
            <person name="Zhang R."/>
            <person name="Sun G."/>
        </authorList>
    </citation>
    <scope>NUCLEOTIDE SEQUENCE [LARGE SCALE GENOMIC DNA]</scope>
    <source>
        <strain evidence="5 6">LNHT1506</strain>
    </source>
</reference>
<proteinExistence type="predicted"/>
<keyword evidence="4" id="KW-1015">Disulfide bond</keyword>
<evidence type="ECO:0000256" key="2">
    <source>
        <dbReference type="ARBA" id="ARBA00023180"/>
    </source>
</evidence>
<feature type="disulfide bond" evidence="4">
    <location>
        <begin position="288"/>
        <end position="301"/>
    </location>
</feature>
<feature type="disulfide bond" evidence="4">
    <location>
        <begin position="83"/>
        <end position="411"/>
    </location>
</feature>
<dbReference type="AlphaFoldDB" id="A0A6H0Y229"/>
<dbReference type="Gene3D" id="3.40.50.1240">
    <property type="entry name" value="Phosphoglycerate mutase-like"/>
    <property type="match status" value="1"/>
</dbReference>
<dbReference type="PANTHER" id="PTHR20963:SF18">
    <property type="entry name" value="ACID PHOSPHATASE PHO11-RELATED"/>
    <property type="match status" value="1"/>
</dbReference>
<dbReference type="InterPro" id="IPR016274">
    <property type="entry name" value="Histidine_acid_Pase_euk"/>
</dbReference>
<keyword evidence="2" id="KW-0325">Glycoprotein</keyword>
<evidence type="ECO:0000256" key="3">
    <source>
        <dbReference type="PIRSR" id="PIRSR000894-1"/>
    </source>
</evidence>
<protein>
    <recommendedName>
        <fullName evidence="7">3-phytase</fullName>
    </recommendedName>
</protein>
<dbReference type="Pfam" id="PF00328">
    <property type="entry name" value="His_Phos_2"/>
    <property type="match status" value="1"/>
</dbReference>
<dbReference type="CDD" id="cd07061">
    <property type="entry name" value="HP_HAP_like"/>
    <property type="match status" value="1"/>
</dbReference>
<keyword evidence="6" id="KW-1185">Reference proteome</keyword>
<evidence type="ECO:0000256" key="4">
    <source>
        <dbReference type="PIRSR" id="PIRSR000894-2"/>
    </source>
</evidence>
<sequence length="498" mass="56049">MWTTIVAAAVAVVAALLALRNVINFSPSLPVKHTTNGHLDTALRLDETTTAKNWSLLHHLGGYGPYVQKVHGVTYDSATPDHCRVEQVHMMARHTERFPTVTAGNHMLDLYQRIASANGTLNGSLEFANRWNFFSEQPHTDFEQLTRNGPHAGNLTASKLGMQLRSTYRNLLSTATTGRRLRLWASDSQRVIDTTKYFLDAFIGPDWPQSADLQIVPETADQGADTLTPGDTCLRYANDADDFGWNYGSWIVDIFKSTYLDAIHHRLLEDNPNLPLSENELYVMQEMCAFELMAIGESEWCNVFTHDDWEGFEYARDLLHYYRSGPGNPYSATMGWLWLNATASLLLAGPEAGTLFLSFVHDGDIIPMLTALDLFPQYSGMPVLNIRKDRTWRISDTVPMGARIIFERMTCGVSQECWSNEMYPNHLYCSPPEEDEFVRIVVNDRAVPLHECDSGPGGSCHLSQFLQRITQNGETLDNFQEKCGLSDDSPKAITFLHQ</sequence>
<evidence type="ECO:0000313" key="6">
    <source>
        <dbReference type="Proteomes" id="UP000503462"/>
    </source>
</evidence>
<dbReference type="InterPro" id="IPR029033">
    <property type="entry name" value="His_PPase_superfam"/>
</dbReference>